<dbReference type="Pfam" id="PF13155">
    <property type="entry name" value="Toprim_2"/>
    <property type="match status" value="1"/>
</dbReference>
<dbReference type="Gene3D" id="3.40.1360.10">
    <property type="match status" value="1"/>
</dbReference>
<evidence type="ECO:0000313" key="1">
    <source>
        <dbReference type="EMBL" id="KKL03899.1"/>
    </source>
</evidence>
<gene>
    <name evidence="1" type="ORF">LCGC14_2621480</name>
</gene>
<name>A0A0F9A2V9_9ZZZZ</name>
<evidence type="ECO:0008006" key="2">
    <source>
        <dbReference type="Google" id="ProtNLM"/>
    </source>
</evidence>
<sequence>CRFWLYGIPAVGTLTANTTNEQASAIISNFNKVYVGYDKDKAGENASLKLFYKLSPFVDVRRLAMLPGKDPDKMTPEEIVFAIDHSYRLA</sequence>
<comment type="caution">
    <text evidence="1">The sequence shown here is derived from an EMBL/GenBank/DDBJ whole genome shotgun (WGS) entry which is preliminary data.</text>
</comment>
<feature type="non-terminal residue" evidence="1">
    <location>
        <position position="1"/>
    </location>
</feature>
<dbReference type="EMBL" id="LAZR01044744">
    <property type="protein sequence ID" value="KKL03899.1"/>
    <property type="molecule type" value="Genomic_DNA"/>
</dbReference>
<dbReference type="AlphaFoldDB" id="A0A0F9A2V9"/>
<organism evidence="1">
    <name type="scientific">marine sediment metagenome</name>
    <dbReference type="NCBI Taxonomy" id="412755"/>
    <lineage>
        <taxon>unclassified sequences</taxon>
        <taxon>metagenomes</taxon>
        <taxon>ecological metagenomes</taxon>
    </lineage>
</organism>
<protein>
    <recommendedName>
        <fullName evidence="2">Toprim domain-containing protein</fullName>
    </recommendedName>
</protein>
<dbReference type="SUPFAM" id="SSF56731">
    <property type="entry name" value="DNA primase core"/>
    <property type="match status" value="1"/>
</dbReference>
<accession>A0A0F9A2V9</accession>
<reference evidence="1" key="1">
    <citation type="journal article" date="2015" name="Nature">
        <title>Complex archaea that bridge the gap between prokaryotes and eukaryotes.</title>
        <authorList>
            <person name="Spang A."/>
            <person name="Saw J.H."/>
            <person name="Jorgensen S.L."/>
            <person name="Zaremba-Niedzwiedzka K."/>
            <person name="Martijn J."/>
            <person name="Lind A.E."/>
            <person name="van Eijk R."/>
            <person name="Schleper C."/>
            <person name="Guy L."/>
            <person name="Ettema T.J."/>
        </authorList>
    </citation>
    <scope>NUCLEOTIDE SEQUENCE</scope>
</reference>
<proteinExistence type="predicted"/>